<evidence type="ECO:0000256" key="7">
    <source>
        <dbReference type="ARBA" id="ARBA00029745"/>
    </source>
</evidence>
<dbReference type="Gene3D" id="3.90.1170.40">
    <property type="entry name" value="Molybdopterin biosynthesis MoaE subunit"/>
    <property type="match status" value="1"/>
</dbReference>
<gene>
    <name evidence="12" type="primary">moaE</name>
    <name evidence="12" type="ORF">GCM10023211_15690</name>
</gene>
<dbReference type="EC" id="2.8.1.12" evidence="3"/>
<dbReference type="SUPFAM" id="SSF54690">
    <property type="entry name" value="Molybdopterin synthase subunit MoaE"/>
    <property type="match status" value="1"/>
</dbReference>
<evidence type="ECO:0000256" key="6">
    <source>
        <dbReference type="ARBA" id="ARBA00026066"/>
    </source>
</evidence>
<keyword evidence="13" id="KW-1185">Reference proteome</keyword>
<comment type="caution">
    <text evidence="12">The sequence shown here is derived from an EMBL/GenBank/DDBJ whole genome shotgun (WGS) entry which is preliminary data.</text>
</comment>
<dbReference type="InterPro" id="IPR003448">
    <property type="entry name" value="Mopterin_biosynth_MoaE"/>
</dbReference>
<comment type="pathway">
    <text evidence="1">Cofactor biosynthesis; molybdopterin biosynthesis.</text>
</comment>
<organism evidence="12 13">
    <name type="scientific">Orbus sasakiae</name>
    <dbReference type="NCBI Taxonomy" id="1078475"/>
    <lineage>
        <taxon>Bacteria</taxon>
        <taxon>Pseudomonadati</taxon>
        <taxon>Pseudomonadota</taxon>
        <taxon>Gammaproteobacteria</taxon>
        <taxon>Orbales</taxon>
        <taxon>Orbaceae</taxon>
        <taxon>Orbus</taxon>
    </lineage>
</organism>
<reference evidence="13" key="1">
    <citation type="journal article" date="2019" name="Int. J. Syst. Evol. Microbiol.">
        <title>The Global Catalogue of Microorganisms (GCM) 10K type strain sequencing project: providing services to taxonomists for standard genome sequencing and annotation.</title>
        <authorList>
            <consortium name="The Broad Institute Genomics Platform"/>
            <consortium name="The Broad Institute Genome Sequencing Center for Infectious Disease"/>
            <person name="Wu L."/>
            <person name="Ma J."/>
        </authorList>
    </citation>
    <scope>NUCLEOTIDE SEQUENCE [LARGE SCALE GENOMIC DNA]</scope>
    <source>
        <strain evidence="13">JCM 18050</strain>
    </source>
</reference>
<dbReference type="Pfam" id="PF02391">
    <property type="entry name" value="MoaE"/>
    <property type="match status" value="1"/>
</dbReference>
<evidence type="ECO:0000256" key="10">
    <source>
        <dbReference type="ARBA" id="ARBA00032474"/>
    </source>
</evidence>
<evidence type="ECO:0000256" key="2">
    <source>
        <dbReference type="ARBA" id="ARBA00005426"/>
    </source>
</evidence>
<evidence type="ECO:0000256" key="9">
    <source>
        <dbReference type="ARBA" id="ARBA00030781"/>
    </source>
</evidence>
<dbReference type="EMBL" id="BAABHY010000001">
    <property type="protein sequence ID" value="GAA5110879.1"/>
    <property type="molecule type" value="Genomic_DNA"/>
</dbReference>
<comment type="catalytic activity">
    <reaction evidence="11">
        <text>2 [molybdopterin-synthase sulfur-carrier protein]-C-terminal-Gly-aminoethanethioate + cyclic pyranopterin phosphate + H2O = molybdopterin + 2 [molybdopterin-synthase sulfur-carrier protein]-C-terminal Gly-Gly + 2 H(+)</text>
        <dbReference type="Rhea" id="RHEA:26333"/>
        <dbReference type="Rhea" id="RHEA-COMP:12202"/>
        <dbReference type="Rhea" id="RHEA-COMP:19907"/>
        <dbReference type="ChEBI" id="CHEBI:15377"/>
        <dbReference type="ChEBI" id="CHEBI:15378"/>
        <dbReference type="ChEBI" id="CHEBI:58698"/>
        <dbReference type="ChEBI" id="CHEBI:59648"/>
        <dbReference type="ChEBI" id="CHEBI:90778"/>
        <dbReference type="ChEBI" id="CHEBI:232372"/>
        <dbReference type="EC" id="2.8.1.12"/>
    </reaction>
</comment>
<dbReference type="CDD" id="cd00756">
    <property type="entry name" value="MoaE"/>
    <property type="match status" value="1"/>
</dbReference>
<evidence type="ECO:0000256" key="8">
    <source>
        <dbReference type="ARBA" id="ARBA00030407"/>
    </source>
</evidence>
<protein>
    <recommendedName>
        <fullName evidence="4">Molybdopterin synthase catalytic subunit</fullName>
        <ecNumber evidence="3">2.8.1.12</ecNumber>
    </recommendedName>
    <alternativeName>
        <fullName evidence="9">MPT synthase subunit 2</fullName>
    </alternativeName>
    <alternativeName>
        <fullName evidence="7">Molybdenum cofactor biosynthesis protein E</fullName>
    </alternativeName>
    <alternativeName>
        <fullName evidence="8">Molybdopterin-converting factor large subunit</fullName>
    </alternativeName>
    <alternativeName>
        <fullName evidence="10">Molybdopterin-converting factor subunit 2</fullName>
    </alternativeName>
</protein>
<evidence type="ECO:0000256" key="4">
    <source>
        <dbReference type="ARBA" id="ARBA00013858"/>
    </source>
</evidence>
<accession>A0ABP9NDA0</accession>
<evidence type="ECO:0000313" key="13">
    <source>
        <dbReference type="Proteomes" id="UP001500171"/>
    </source>
</evidence>
<keyword evidence="5" id="KW-0501">Molybdenum cofactor biosynthesis</keyword>
<evidence type="ECO:0000256" key="11">
    <source>
        <dbReference type="ARBA" id="ARBA00049878"/>
    </source>
</evidence>
<comment type="similarity">
    <text evidence="2">Belongs to the MoaE family.</text>
</comment>
<evidence type="ECO:0000256" key="1">
    <source>
        <dbReference type="ARBA" id="ARBA00005046"/>
    </source>
</evidence>
<comment type="subunit">
    <text evidence="6">Heterotetramer of 2 MoaD subunits and 2 MoaE subunits. Also stable as homodimer. The enzyme changes between these two forms during catalysis.</text>
</comment>
<dbReference type="InterPro" id="IPR036563">
    <property type="entry name" value="MoaE_sf"/>
</dbReference>
<dbReference type="PANTHER" id="PTHR23404">
    <property type="entry name" value="MOLYBDOPTERIN SYNTHASE RELATED"/>
    <property type="match status" value="1"/>
</dbReference>
<name>A0ABP9NDA0_9GAMM</name>
<evidence type="ECO:0000256" key="3">
    <source>
        <dbReference type="ARBA" id="ARBA00011950"/>
    </source>
</evidence>
<evidence type="ECO:0000313" key="12">
    <source>
        <dbReference type="EMBL" id="GAA5110879.1"/>
    </source>
</evidence>
<dbReference type="RefSeq" id="WP_345490632.1">
    <property type="nucleotide sequence ID" value="NZ_BAABHY010000001.1"/>
</dbReference>
<proteinExistence type="inferred from homology"/>
<dbReference type="Proteomes" id="UP001500171">
    <property type="component" value="Unassembled WGS sequence"/>
</dbReference>
<evidence type="ECO:0000256" key="5">
    <source>
        <dbReference type="ARBA" id="ARBA00023150"/>
    </source>
</evidence>
<dbReference type="NCBIfam" id="NF007959">
    <property type="entry name" value="PRK10678.1"/>
    <property type="match status" value="1"/>
</dbReference>
<sequence>MNDKSIIIVDGLSIDIDKYYQWLSQSAEDGAIVSFTGKVRSVANQTSALYLEHYQGMTEAVLQKIIDAARHRWSLNRVVIIHRVGEILANDNIVYVGVSSTHRKDSFAAAEFIMDVLKNEAPFWKKEKTVHSDSWVEAKKSDKDALKKWY</sequence>